<dbReference type="OrthoDB" id="2288931at2759"/>
<feature type="region of interest" description="Disordered" evidence="1">
    <location>
        <begin position="156"/>
        <end position="195"/>
    </location>
</feature>
<dbReference type="EMBL" id="LT550954">
    <property type="protein sequence ID" value="SAL96379.1"/>
    <property type="molecule type" value="Genomic_DNA"/>
</dbReference>
<dbReference type="Proteomes" id="UP000078561">
    <property type="component" value="Unassembled WGS sequence"/>
</dbReference>
<dbReference type="InParanoid" id="A0A168LA55"/>
<accession>A0A168LA55</accession>
<organism evidence="2">
    <name type="scientific">Absidia glauca</name>
    <name type="common">Pin mould</name>
    <dbReference type="NCBI Taxonomy" id="4829"/>
    <lineage>
        <taxon>Eukaryota</taxon>
        <taxon>Fungi</taxon>
        <taxon>Fungi incertae sedis</taxon>
        <taxon>Mucoromycota</taxon>
        <taxon>Mucoromycotina</taxon>
        <taxon>Mucoromycetes</taxon>
        <taxon>Mucorales</taxon>
        <taxon>Cunninghamellaceae</taxon>
        <taxon>Absidia</taxon>
    </lineage>
</organism>
<dbReference type="AlphaFoldDB" id="A0A168LA55"/>
<gene>
    <name evidence="2" type="primary">ABSGL_01777.1 scaffold 2142</name>
</gene>
<protein>
    <submittedName>
        <fullName evidence="2">Uncharacterized protein</fullName>
    </submittedName>
</protein>
<reference evidence="2" key="1">
    <citation type="submission" date="2016-04" db="EMBL/GenBank/DDBJ databases">
        <authorList>
            <person name="Evans L.H."/>
            <person name="Alamgir A."/>
            <person name="Owens N."/>
            <person name="Weber N.D."/>
            <person name="Virtaneva K."/>
            <person name="Barbian K."/>
            <person name="Babar A."/>
            <person name="Rosenke K."/>
        </authorList>
    </citation>
    <scope>NUCLEOTIDE SEQUENCE [LARGE SCALE GENOMIC DNA]</scope>
    <source>
        <strain evidence="2">CBS 101.48</strain>
    </source>
</reference>
<feature type="region of interest" description="Disordered" evidence="1">
    <location>
        <begin position="114"/>
        <end position="141"/>
    </location>
</feature>
<keyword evidence="3" id="KW-1185">Reference proteome</keyword>
<feature type="compositionally biased region" description="Polar residues" evidence="1">
    <location>
        <begin position="172"/>
        <end position="182"/>
    </location>
</feature>
<proteinExistence type="predicted"/>
<evidence type="ECO:0000313" key="2">
    <source>
        <dbReference type="EMBL" id="SAL96379.1"/>
    </source>
</evidence>
<name>A0A168LA55_ABSGL</name>
<evidence type="ECO:0000313" key="3">
    <source>
        <dbReference type="Proteomes" id="UP000078561"/>
    </source>
</evidence>
<sequence>MSVLAYAPSLPSSSIDTMLVIGEVSHYHFYQSLNHQVSQHHLQRSSKYRSTTKKIIPSVPRQHIKAPVNSPLSFIRQQKLPQHTTMIPIPAQPSSTNLLPTIAASKELPSKQRLTHCTDPRDDPTCLPDGPRGLGRQRRPRKVSFDEKVMVICTRFDDDSGKDDEGDEAAPSTETPVSTHSYQGRRHSTGDHINTSDRGLQQRWLTFVTTLKHWKPTMHSHPSIVHLFNRCLVYVCVHNHGSFGWVVGTSSDQGDNTIGEFQNAIFSGMLGLRSIFAYTRAQPSQAAPVVPQVWLDEQGQIFAIAFEGSSDQELDIMSKQAIPTEEEDDEDGMYTSQPANAVVILPDPPLKDKIMNYVNSMLTYSS</sequence>
<evidence type="ECO:0000256" key="1">
    <source>
        <dbReference type="SAM" id="MobiDB-lite"/>
    </source>
</evidence>